<feature type="transmembrane region" description="Helical" evidence="15">
    <location>
        <begin position="186"/>
        <end position="206"/>
    </location>
</feature>
<evidence type="ECO:0000256" key="13">
    <source>
        <dbReference type="ARBA" id="ARBA00023136"/>
    </source>
</evidence>
<evidence type="ECO:0000313" key="18">
    <source>
        <dbReference type="Proteomes" id="UP000014500"/>
    </source>
</evidence>
<dbReference type="Proteomes" id="UP000014500">
    <property type="component" value="Unassembled WGS sequence"/>
</dbReference>
<dbReference type="EnsemblMetazoa" id="SMAR008954-RA">
    <property type="protein sequence ID" value="SMAR008954-PA"/>
    <property type="gene ID" value="SMAR008954"/>
</dbReference>
<dbReference type="EMBL" id="JH431866">
    <property type="status" value="NOT_ANNOTATED_CDS"/>
    <property type="molecule type" value="Genomic_DNA"/>
</dbReference>
<evidence type="ECO:0000256" key="8">
    <source>
        <dbReference type="ARBA" id="ARBA00022832"/>
    </source>
</evidence>
<feature type="transmembrane region" description="Helical" evidence="15">
    <location>
        <begin position="162"/>
        <end position="180"/>
    </location>
</feature>
<evidence type="ECO:0000256" key="1">
    <source>
        <dbReference type="ARBA" id="ARBA00004477"/>
    </source>
</evidence>
<evidence type="ECO:0000256" key="3">
    <source>
        <dbReference type="ARBA" id="ARBA00007742"/>
    </source>
</evidence>
<evidence type="ECO:0000256" key="6">
    <source>
        <dbReference type="ARBA" id="ARBA00022692"/>
    </source>
</evidence>
<feature type="transmembrane region" description="Helical" evidence="15">
    <location>
        <begin position="250"/>
        <end position="275"/>
    </location>
</feature>
<comment type="pathway">
    <text evidence="2">Lipid metabolism; fatty acid biosynthesis.</text>
</comment>
<evidence type="ECO:0000256" key="15">
    <source>
        <dbReference type="SAM" id="Phobius"/>
    </source>
</evidence>
<keyword evidence="5" id="KW-0444">Lipid biosynthesis</keyword>
<keyword evidence="13 15" id="KW-0472">Membrane</keyword>
<keyword evidence="7" id="KW-0256">Endoplasmic reticulum</keyword>
<evidence type="ECO:0000256" key="9">
    <source>
        <dbReference type="ARBA" id="ARBA00022857"/>
    </source>
</evidence>
<dbReference type="InterPro" id="IPR049127">
    <property type="entry name" value="TECR-like_N"/>
</dbReference>
<dbReference type="InterPro" id="IPR029071">
    <property type="entry name" value="Ubiquitin-like_domsf"/>
</dbReference>
<dbReference type="PROSITE" id="PS50244">
    <property type="entry name" value="S5A_REDUCTASE"/>
    <property type="match status" value="1"/>
</dbReference>
<dbReference type="FunFam" id="3.10.20.90:FF:000131">
    <property type="entry name" value="trans-2,3-enoyl-CoA reductase-like"/>
    <property type="match status" value="1"/>
</dbReference>
<feature type="domain" description="Ubiquitin-like" evidence="16">
    <location>
        <begin position="1"/>
        <end position="75"/>
    </location>
</feature>
<keyword evidence="14" id="KW-0275">Fatty acid biosynthesis</keyword>
<dbReference type="eggNOG" id="KOG1639">
    <property type="taxonomic scope" value="Eukaryota"/>
</dbReference>
<keyword evidence="18" id="KW-1185">Reference proteome</keyword>
<evidence type="ECO:0000256" key="7">
    <source>
        <dbReference type="ARBA" id="ARBA00022824"/>
    </source>
</evidence>
<keyword evidence="8" id="KW-0276">Fatty acid metabolism</keyword>
<evidence type="ECO:0000259" key="16">
    <source>
        <dbReference type="PROSITE" id="PS50053"/>
    </source>
</evidence>
<comment type="similarity">
    <text evidence="3">Belongs to the steroid 5-alpha reductase family.</text>
</comment>
<dbReference type="PANTHER" id="PTHR10556">
    <property type="entry name" value="3-OXO-5-ALPHA-STEROID 4-DEHYDROGENASE"/>
    <property type="match status" value="1"/>
</dbReference>
<organism evidence="17 18">
    <name type="scientific">Strigamia maritima</name>
    <name type="common">European centipede</name>
    <name type="synonym">Geophilus maritimus</name>
    <dbReference type="NCBI Taxonomy" id="126957"/>
    <lineage>
        <taxon>Eukaryota</taxon>
        <taxon>Metazoa</taxon>
        <taxon>Ecdysozoa</taxon>
        <taxon>Arthropoda</taxon>
        <taxon>Myriapoda</taxon>
        <taxon>Chilopoda</taxon>
        <taxon>Pleurostigmophora</taxon>
        <taxon>Geophilomorpha</taxon>
        <taxon>Linotaeniidae</taxon>
        <taxon>Strigamia</taxon>
    </lineage>
</organism>
<feature type="transmembrane region" description="Helical" evidence="15">
    <location>
        <begin position="82"/>
        <end position="102"/>
    </location>
</feature>
<dbReference type="OMA" id="ATMPIFN"/>
<dbReference type="CDD" id="cd01801">
    <property type="entry name" value="Ubl_TECR_like"/>
    <property type="match status" value="1"/>
</dbReference>
<evidence type="ECO:0000256" key="2">
    <source>
        <dbReference type="ARBA" id="ARBA00005194"/>
    </source>
</evidence>
<dbReference type="GO" id="GO:0042761">
    <property type="term" value="P:very long-chain fatty acid biosynthetic process"/>
    <property type="evidence" value="ECO:0007669"/>
    <property type="project" value="TreeGrafter"/>
</dbReference>
<dbReference type="STRING" id="126957.T1J5Q0"/>
<keyword evidence="11" id="KW-0560">Oxidoreductase</keyword>
<keyword evidence="10 15" id="KW-1133">Transmembrane helix</keyword>
<protein>
    <recommendedName>
        <fullName evidence="4">very-long-chain enoyl-CoA reductase</fullName>
        <ecNumber evidence="4">1.3.1.93</ecNumber>
    </recommendedName>
</protein>
<dbReference type="PANTHER" id="PTHR10556:SF28">
    <property type="entry name" value="VERY-LONG-CHAIN ENOYL-COA REDUCTASE"/>
    <property type="match status" value="1"/>
</dbReference>
<dbReference type="Gene3D" id="3.10.20.90">
    <property type="entry name" value="Phosphatidylinositol 3-kinase Catalytic Subunit, Chain A, domain 1"/>
    <property type="match status" value="1"/>
</dbReference>
<reference evidence="18" key="1">
    <citation type="submission" date="2011-05" db="EMBL/GenBank/DDBJ databases">
        <authorList>
            <person name="Richards S.R."/>
            <person name="Qu J."/>
            <person name="Jiang H."/>
            <person name="Jhangiani S.N."/>
            <person name="Agravi P."/>
            <person name="Goodspeed R."/>
            <person name="Gross S."/>
            <person name="Mandapat C."/>
            <person name="Jackson L."/>
            <person name="Mathew T."/>
            <person name="Pu L."/>
            <person name="Thornton R."/>
            <person name="Saada N."/>
            <person name="Wilczek-Boney K.B."/>
            <person name="Lee S."/>
            <person name="Kovar C."/>
            <person name="Wu Y."/>
            <person name="Scherer S.E."/>
            <person name="Worley K.C."/>
            <person name="Muzny D.M."/>
            <person name="Gibbs R."/>
        </authorList>
    </citation>
    <scope>NUCLEOTIDE SEQUENCE</scope>
    <source>
        <strain evidence="18">Brora</strain>
    </source>
</reference>
<evidence type="ECO:0000256" key="10">
    <source>
        <dbReference type="ARBA" id="ARBA00022989"/>
    </source>
</evidence>
<dbReference type="PROSITE" id="PS50053">
    <property type="entry name" value="UBIQUITIN_2"/>
    <property type="match status" value="1"/>
</dbReference>
<evidence type="ECO:0000256" key="4">
    <source>
        <dbReference type="ARBA" id="ARBA00012530"/>
    </source>
</evidence>
<evidence type="ECO:0000256" key="12">
    <source>
        <dbReference type="ARBA" id="ARBA00023098"/>
    </source>
</evidence>
<dbReference type="Pfam" id="PF21696">
    <property type="entry name" value="TECR_N"/>
    <property type="match status" value="1"/>
</dbReference>
<dbReference type="GO" id="GO:0102758">
    <property type="term" value="F:very-long-chain enoyl-CoA reductase activity"/>
    <property type="evidence" value="ECO:0007669"/>
    <property type="project" value="UniProtKB-EC"/>
</dbReference>
<accession>T1J5Q0</accession>
<dbReference type="InterPro" id="IPR000626">
    <property type="entry name" value="Ubiquitin-like_dom"/>
</dbReference>
<evidence type="ECO:0000313" key="17">
    <source>
        <dbReference type="EnsemblMetazoa" id="SMAR008954-PA"/>
    </source>
</evidence>
<evidence type="ECO:0000256" key="11">
    <source>
        <dbReference type="ARBA" id="ARBA00023002"/>
    </source>
</evidence>
<evidence type="ECO:0000256" key="5">
    <source>
        <dbReference type="ARBA" id="ARBA00022516"/>
    </source>
</evidence>
<dbReference type="InterPro" id="IPR001104">
    <property type="entry name" value="3-oxo-5_a-steroid_4-DH_C"/>
</dbReference>
<dbReference type="SUPFAM" id="SSF54236">
    <property type="entry name" value="Ubiquitin-like"/>
    <property type="match status" value="1"/>
</dbReference>
<sequence length="300" mass="34621">MEIEILATNTGKSLAIIQDLQPSSTIYDVKKKFSQFRKQYYPERQAFKTDKKGKTLNDDEKLDSLRLTNGSKLYFKDLGPQIGWTTVFLTEYAGPLLVYLWFYTRPAFIYGAEAAKLHTHTVVHIAAGCWSFHYVKRLLETVFVHRFSHSTMPILNIFKNSAYYWGFAAYVAYYINHPLYTAPGCYWHIYSALAAFVVCELGNFSVHIALRNLRPPGTKVRKIPQSTGNPLTFLFNFVSCPNYTYESGSWLAFTVMTQSGFFALAGFYQMTLWALGKHRNYKKEFSNYPKKRRAIVPFVI</sequence>
<dbReference type="InterPro" id="IPR039357">
    <property type="entry name" value="SRD5A/TECR"/>
</dbReference>
<evidence type="ECO:0000256" key="14">
    <source>
        <dbReference type="ARBA" id="ARBA00023160"/>
    </source>
</evidence>
<proteinExistence type="inferred from homology"/>
<dbReference type="Pfam" id="PF02544">
    <property type="entry name" value="Steroid_dh"/>
    <property type="match status" value="1"/>
</dbReference>
<reference evidence="17" key="2">
    <citation type="submission" date="2015-02" db="UniProtKB">
        <authorList>
            <consortium name="EnsemblMetazoa"/>
        </authorList>
    </citation>
    <scope>IDENTIFICATION</scope>
</reference>
<dbReference type="EC" id="1.3.1.93" evidence="4"/>
<keyword evidence="6 15" id="KW-0812">Transmembrane</keyword>
<dbReference type="AlphaFoldDB" id="T1J5Q0"/>
<dbReference type="GO" id="GO:0005789">
    <property type="term" value="C:endoplasmic reticulum membrane"/>
    <property type="evidence" value="ECO:0007669"/>
    <property type="project" value="UniProtKB-SubCell"/>
</dbReference>
<dbReference type="PhylomeDB" id="T1J5Q0"/>
<name>T1J5Q0_STRMM</name>
<keyword evidence="12" id="KW-0443">Lipid metabolism</keyword>
<comment type="subcellular location">
    <subcellularLocation>
        <location evidence="1">Endoplasmic reticulum membrane</location>
        <topology evidence="1">Multi-pass membrane protein</topology>
    </subcellularLocation>
</comment>
<dbReference type="HOGENOM" id="CLU_059260_1_0_1"/>
<keyword evidence="9" id="KW-0521">NADP</keyword>